<evidence type="ECO:0000259" key="7">
    <source>
        <dbReference type="PROSITE" id="PS51352"/>
    </source>
</evidence>
<keyword evidence="3" id="KW-0735">Signal-anchor</keyword>
<dbReference type="InterPro" id="IPR036249">
    <property type="entry name" value="Thioredoxin-like_sf"/>
</dbReference>
<dbReference type="InterPro" id="IPR050553">
    <property type="entry name" value="Thioredoxin_ResA/DsbE_sf"/>
</dbReference>
<evidence type="ECO:0000256" key="3">
    <source>
        <dbReference type="ARBA" id="ARBA00022968"/>
    </source>
</evidence>
<dbReference type="GO" id="GO:0030313">
    <property type="term" value="C:cell envelope"/>
    <property type="evidence" value="ECO:0007669"/>
    <property type="project" value="UniProtKB-SubCell"/>
</dbReference>
<dbReference type="PANTHER" id="PTHR42852:SF6">
    <property type="entry name" value="THIOL:DISULFIDE INTERCHANGE PROTEIN DSBE"/>
    <property type="match status" value="1"/>
</dbReference>
<keyword evidence="6" id="KW-0472">Membrane</keyword>
<comment type="subcellular location">
    <subcellularLocation>
        <location evidence="1">Cell envelope</location>
    </subcellularLocation>
</comment>
<dbReference type="Proteomes" id="UP000317036">
    <property type="component" value="Unassembled WGS sequence"/>
</dbReference>
<reference evidence="8 9" key="1">
    <citation type="submission" date="2019-07" db="EMBL/GenBank/DDBJ databases">
        <authorList>
            <person name="Kim J."/>
        </authorList>
    </citation>
    <scope>NUCLEOTIDE SEQUENCE [LARGE SCALE GENOMIC DNA]</scope>
    <source>
        <strain evidence="8 9">JC52</strain>
    </source>
</reference>
<dbReference type="NCBIfam" id="NF002854">
    <property type="entry name" value="PRK03147.1"/>
    <property type="match status" value="1"/>
</dbReference>
<dbReference type="EMBL" id="VNJI01000002">
    <property type="protein sequence ID" value="TVY11702.1"/>
    <property type="molecule type" value="Genomic_DNA"/>
</dbReference>
<evidence type="ECO:0000313" key="8">
    <source>
        <dbReference type="EMBL" id="TVY11702.1"/>
    </source>
</evidence>
<keyword evidence="4" id="KW-1015">Disulfide bond</keyword>
<evidence type="ECO:0000256" key="6">
    <source>
        <dbReference type="SAM" id="Phobius"/>
    </source>
</evidence>
<organism evidence="8 9">
    <name type="scientific">Paenibacillus cremeus</name>
    <dbReference type="NCBI Taxonomy" id="2163881"/>
    <lineage>
        <taxon>Bacteria</taxon>
        <taxon>Bacillati</taxon>
        <taxon>Bacillota</taxon>
        <taxon>Bacilli</taxon>
        <taxon>Bacillales</taxon>
        <taxon>Paenibacillaceae</taxon>
        <taxon>Paenibacillus</taxon>
    </lineage>
</organism>
<dbReference type="AlphaFoldDB" id="A0A559KHU8"/>
<dbReference type="GO" id="GO:0016209">
    <property type="term" value="F:antioxidant activity"/>
    <property type="evidence" value="ECO:0007669"/>
    <property type="project" value="InterPro"/>
</dbReference>
<accession>A0A559KHU8</accession>
<dbReference type="Pfam" id="PF00578">
    <property type="entry name" value="AhpC-TSA"/>
    <property type="match status" value="1"/>
</dbReference>
<dbReference type="PANTHER" id="PTHR42852">
    <property type="entry name" value="THIOL:DISULFIDE INTERCHANGE PROTEIN DSBE"/>
    <property type="match status" value="1"/>
</dbReference>
<dbReference type="SUPFAM" id="SSF52833">
    <property type="entry name" value="Thioredoxin-like"/>
    <property type="match status" value="1"/>
</dbReference>
<dbReference type="Gene3D" id="3.40.30.10">
    <property type="entry name" value="Glutaredoxin"/>
    <property type="match status" value="1"/>
</dbReference>
<feature type="transmembrane region" description="Helical" evidence="6">
    <location>
        <begin position="7"/>
        <end position="30"/>
    </location>
</feature>
<keyword evidence="6" id="KW-1133">Transmembrane helix</keyword>
<gene>
    <name evidence="8" type="primary">resA</name>
    <name evidence="8" type="ORF">FPZ49_02400</name>
</gene>
<dbReference type="OrthoDB" id="25753at2"/>
<dbReference type="InterPro" id="IPR000866">
    <property type="entry name" value="AhpC/TSA"/>
</dbReference>
<dbReference type="InterPro" id="IPR013766">
    <property type="entry name" value="Thioredoxin_domain"/>
</dbReference>
<protein>
    <submittedName>
        <fullName evidence="8">Thiol-disulfide oxidoreductase ResA</fullName>
    </submittedName>
</protein>
<evidence type="ECO:0000256" key="2">
    <source>
        <dbReference type="ARBA" id="ARBA00022748"/>
    </source>
</evidence>
<keyword evidence="2" id="KW-0201">Cytochrome c-type biogenesis</keyword>
<evidence type="ECO:0000256" key="5">
    <source>
        <dbReference type="ARBA" id="ARBA00023284"/>
    </source>
</evidence>
<keyword evidence="9" id="KW-1185">Reference proteome</keyword>
<dbReference type="InterPro" id="IPR017937">
    <property type="entry name" value="Thioredoxin_CS"/>
</dbReference>
<dbReference type="GO" id="GO:0017004">
    <property type="term" value="P:cytochrome complex assembly"/>
    <property type="evidence" value="ECO:0007669"/>
    <property type="project" value="UniProtKB-KW"/>
</dbReference>
<keyword evidence="5" id="KW-0676">Redox-active center</keyword>
<proteinExistence type="predicted"/>
<evidence type="ECO:0000313" key="9">
    <source>
        <dbReference type="Proteomes" id="UP000317036"/>
    </source>
</evidence>
<evidence type="ECO:0000256" key="1">
    <source>
        <dbReference type="ARBA" id="ARBA00004196"/>
    </source>
</evidence>
<name>A0A559KHU8_9BACL</name>
<dbReference type="PROSITE" id="PS51352">
    <property type="entry name" value="THIOREDOXIN_2"/>
    <property type="match status" value="1"/>
</dbReference>
<dbReference type="PROSITE" id="PS00194">
    <property type="entry name" value="THIOREDOXIN_1"/>
    <property type="match status" value="1"/>
</dbReference>
<feature type="domain" description="Thioredoxin" evidence="7">
    <location>
        <begin position="35"/>
        <end position="173"/>
    </location>
</feature>
<dbReference type="GO" id="GO:0016491">
    <property type="term" value="F:oxidoreductase activity"/>
    <property type="evidence" value="ECO:0007669"/>
    <property type="project" value="InterPro"/>
</dbReference>
<keyword evidence="6" id="KW-0812">Transmembrane</keyword>
<dbReference type="CDD" id="cd02966">
    <property type="entry name" value="TlpA_like_family"/>
    <property type="match status" value="1"/>
</dbReference>
<comment type="caution">
    <text evidence="8">The sequence shown here is derived from an EMBL/GenBank/DDBJ whole genome shotgun (WGS) entry which is preliminary data.</text>
</comment>
<sequence>MGKNKKWIQIAIFAVIVVIGALTLISNVFLSDKKPVVGSKAPDFTLLGLDGKTHKLSDYKGKVVVVNYWGTFCEPCRDEMPALERQHAKWAGKNVEILGLNLDEPRVAVENFINQYKVTFPILFDKNEENRKKYGVSQYPTTFFIGPDGKIAVIRIGQMDEPFIEQTLTTLLKTTAEIKS</sequence>
<evidence type="ECO:0000256" key="4">
    <source>
        <dbReference type="ARBA" id="ARBA00023157"/>
    </source>
</evidence>